<dbReference type="HOGENOM" id="CLU_1198557_0_0_4"/>
<organism evidence="2 3">
    <name type="scientific">Lautropia mirabilis ATCC 51599</name>
    <dbReference type="NCBI Taxonomy" id="887898"/>
    <lineage>
        <taxon>Bacteria</taxon>
        <taxon>Pseudomonadati</taxon>
        <taxon>Pseudomonadota</taxon>
        <taxon>Betaproteobacteria</taxon>
        <taxon>Burkholderiales</taxon>
        <taxon>Burkholderiaceae</taxon>
        <taxon>Lautropia</taxon>
    </lineage>
</organism>
<feature type="chain" id="PRO_5003224269" description="Tat pathway signal sequence domain protein" evidence="1">
    <location>
        <begin position="31"/>
        <end position="231"/>
    </location>
</feature>
<dbReference type="STRING" id="887898.HMPREF0551_0507"/>
<evidence type="ECO:0000256" key="1">
    <source>
        <dbReference type="SAM" id="SignalP"/>
    </source>
</evidence>
<proteinExistence type="predicted"/>
<feature type="signal peptide" evidence="1">
    <location>
        <begin position="1"/>
        <end position="30"/>
    </location>
</feature>
<evidence type="ECO:0008006" key="4">
    <source>
        <dbReference type="Google" id="ProtNLM"/>
    </source>
</evidence>
<evidence type="ECO:0000313" key="3">
    <source>
        <dbReference type="Proteomes" id="UP000011021"/>
    </source>
</evidence>
<evidence type="ECO:0000313" key="2">
    <source>
        <dbReference type="EMBL" id="EFV95599.1"/>
    </source>
</evidence>
<dbReference type="RefSeq" id="WP_005672518.1">
    <property type="nucleotide sequence ID" value="NZ_CP146288.1"/>
</dbReference>
<keyword evidence="3" id="KW-1185">Reference proteome</keyword>
<dbReference type="Proteomes" id="UP000011021">
    <property type="component" value="Unassembled WGS sequence"/>
</dbReference>
<comment type="caution">
    <text evidence="2">The sequence shown here is derived from an EMBL/GenBank/DDBJ whole genome shotgun (WGS) entry which is preliminary data.</text>
</comment>
<gene>
    <name evidence="2" type="ORF">HMPREF0551_0507</name>
</gene>
<dbReference type="AlphaFoldDB" id="E7RUZ5"/>
<name>E7RUZ5_9BURK</name>
<keyword evidence="1" id="KW-0732">Signal</keyword>
<accession>E7RUZ5</accession>
<protein>
    <recommendedName>
        <fullName evidence="4">Tat pathway signal sequence domain protein</fullName>
    </recommendedName>
</protein>
<dbReference type="EMBL" id="AEQP01000002">
    <property type="protein sequence ID" value="EFV95599.1"/>
    <property type="molecule type" value="Genomic_DNA"/>
</dbReference>
<reference evidence="2 3" key="1">
    <citation type="submission" date="2010-12" db="EMBL/GenBank/DDBJ databases">
        <authorList>
            <person name="Muzny D."/>
            <person name="Qin X."/>
            <person name="Deng J."/>
            <person name="Jiang H."/>
            <person name="Liu Y."/>
            <person name="Qu J."/>
            <person name="Song X.-Z."/>
            <person name="Zhang L."/>
            <person name="Thornton R."/>
            <person name="Coyle M."/>
            <person name="Francisco L."/>
            <person name="Jackson L."/>
            <person name="Javaid M."/>
            <person name="Korchina V."/>
            <person name="Kovar C."/>
            <person name="Mata R."/>
            <person name="Mathew T."/>
            <person name="Ngo R."/>
            <person name="Nguyen L."/>
            <person name="Nguyen N."/>
            <person name="Okwuonu G."/>
            <person name="Ongeri F."/>
            <person name="Pham C."/>
            <person name="Simmons D."/>
            <person name="Wilczek-Boney K."/>
            <person name="Hale W."/>
            <person name="Jakkamsetti A."/>
            <person name="Pham P."/>
            <person name="Ruth R."/>
            <person name="San Lucas F."/>
            <person name="Warren J."/>
            <person name="Zhang J."/>
            <person name="Zhao Z."/>
            <person name="Zhou C."/>
            <person name="Zhu D."/>
            <person name="Lee S."/>
            <person name="Bess C."/>
            <person name="Blankenburg K."/>
            <person name="Forbes L."/>
            <person name="Fu Q."/>
            <person name="Gubbala S."/>
            <person name="Hirani K."/>
            <person name="Jayaseelan J.C."/>
            <person name="Lara F."/>
            <person name="Munidasa M."/>
            <person name="Palculict T."/>
            <person name="Patil S."/>
            <person name="Pu L.-L."/>
            <person name="Saada N."/>
            <person name="Tang L."/>
            <person name="Weissenberger G."/>
            <person name="Zhu Y."/>
            <person name="Hemphill L."/>
            <person name="Shang Y."/>
            <person name="Youmans B."/>
            <person name="Ayvaz T."/>
            <person name="Ross M."/>
            <person name="Santibanez J."/>
            <person name="Aqrawi P."/>
            <person name="Gross S."/>
            <person name="Joshi V."/>
            <person name="Fowler G."/>
            <person name="Nazareth L."/>
            <person name="Reid J."/>
            <person name="Worley K."/>
            <person name="Petrosino J."/>
            <person name="Highlander S."/>
            <person name="Gibbs R."/>
        </authorList>
    </citation>
    <scope>NUCLEOTIDE SEQUENCE [LARGE SCALE GENOMIC DNA]</scope>
    <source>
        <strain evidence="2 3">ATCC 51599</strain>
    </source>
</reference>
<sequence>MSMHKFNPARSMLAAMLLAGIGMASIPAQAAPRFQPHEQMLMTDSLLPGGRVSISQFRDSGSVEDAMRRLEEDWASPDLPPMRSQRDGWQVMTHMDGDVIETVEMKRSGPGIEGRRIRWKPDQKAEAALAEDERWFKGLLPATARPMPAISHVDGGHRTSTFVASTDDSVVRLDNWIGRKLQKQGYQLISDSREGGGKDAQATIYGRQGEEVVLAVSKQGNRQFAVMHWRR</sequence>